<organism evidence="3 4">
    <name type="scientific">Myotis davidii</name>
    <name type="common">David's myotis</name>
    <dbReference type="NCBI Taxonomy" id="225400"/>
    <lineage>
        <taxon>Eukaryota</taxon>
        <taxon>Metazoa</taxon>
        <taxon>Chordata</taxon>
        <taxon>Craniata</taxon>
        <taxon>Vertebrata</taxon>
        <taxon>Euteleostomi</taxon>
        <taxon>Mammalia</taxon>
        <taxon>Eutheria</taxon>
        <taxon>Laurasiatheria</taxon>
        <taxon>Chiroptera</taxon>
        <taxon>Yangochiroptera</taxon>
        <taxon>Vespertilionidae</taxon>
        <taxon>Myotis</taxon>
    </lineage>
</organism>
<sequence length="124" mass="14126">MPKPTNVRVTAVEAELEFAIQPDRTGRQRFHQLVRTVGLGEPPAYHVPENLQEEGTEDSGHSAELSSEGILADCDEKERGENKKTRNDIIHNENRRQGPTDKYKMLRQIRQGNAKQCMEELKAM</sequence>
<name>L5LMD0_MYODS</name>
<gene>
    <name evidence="3" type="ORF">MDA_GLEAN10019380</name>
</gene>
<evidence type="ECO:0000259" key="2">
    <source>
        <dbReference type="Pfam" id="PF00769"/>
    </source>
</evidence>
<reference evidence="4" key="1">
    <citation type="journal article" date="2013" name="Science">
        <title>Comparative analysis of bat genomes provides insight into the evolution of flight and immunity.</title>
        <authorList>
            <person name="Zhang G."/>
            <person name="Cowled C."/>
            <person name="Shi Z."/>
            <person name="Huang Z."/>
            <person name="Bishop-Lilly K.A."/>
            <person name="Fang X."/>
            <person name="Wynne J.W."/>
            <person name="Xiong Z."/>
            <person name="Baker M.L."/>
            <person name="Zhao W."/>
            <person name="Tachedjian M."/>
            <person name="Zhu Y."/>
            <person name="Zhou P."/>
            <person name="Jiang X."/>
            <person name="Ng J."/>
            <person name="Yang L."/>
            <person name="Wu L."/>
            <person name="Xiao J."/>
            <person name="Feng Y."/>
            <person name="Chen Y."/>
            <person name="Sun X."/>
            <person name="Zhang Y."/>
            <person name="Marsh G.A."/>
            <person name="Crameri G."/>
            <person name="Broder C.C."/>
            <person name="Frey K.G."/>
            <person name="Wang L.F."/>
            <person name="Wang J."/>
        </authorList>
    </citation>
    <scope>NUCLEOTIDE SEQUENCE [LARGE SCALE GENOMIC DNA]</scope>
</reference>
<feature type="domain" description="Ezrin/radixin/moesin C-terminal" evidence="2">
    <location>
        <begin position="77"/>
        <end position="121"/>
    </location>
</feature>
<proteinExistence type="predicted"/>
<dbReference type="Pfam" id="PF00769">
    <property type="entry name" value="ERM_C"/>
    <property type="match status" value="1"/>
</dbReference>
<dbReference type="InterPro" id="IPR011259">
    <property type="entry name" value="ERM_C_dom"/>
</dbReference>
<keyword evidence="4" id="KW-1185">Reference proteome</keyword>
<feature type="compositionally biased region" description="Basic and acidic residues" evidence="1">
    <location>
        <begin position="74"/>
        <end position="101"/>
    </location>
</feature>
<dbReference type="GO" id="GO:0003779">
    <property type="term" value="F:actin binding"/>
    <property type="evidence" value="ECO:0007669"/>
    <property type="project" value="InterPro"/>
</dbReference>
<dbReference type="EMBL" id="KB110951">
    <property type="protein sequence ID" value="ELK26648.1"/>
    <property type="molecule type" value="Genomic_DNA"/>
</dbReference>
<dbReference type="InterPro" id="IPR011174">
    <property type="entry name" value="ERM"/>
</dbReference>
<evidence type="ECO:0000256" key="1">
    <source>
        <dbReference type="SAM" id="MobiDB-lite"/>
    </source>
</evidence>
<accession>L5LMD0</accession>
<dbReference type="PANTHER" id="PTHR23281">
    <property type="entry name" value="MERLIN/MOESIN/EZRIN/RADIXIN"/>
    <property type="match status" value="1"/>
</dbReference>
<dbReference type="AlphaFoldDB" id="L5LMD0"/>
<dbReference type="Gene3D" id="3.10.20.90">
    <property type="entry name" value="Phosphatidylinositol 3-kinase Catalytic Subunit, Chain A, domain 1"/>
    <property type="match status" value="1"/>
</dbReference>
<evidence type="ECO:0000313" key="4">
    <source>
        <dbReference type="Proteomes" id="UP000010556"/>
    </source>
</evidence>
<dbReference type="SUPFAM" id="SSF48678">
    <property type="entry name" value="Moesin tail domain"/>
    <property type="match status" value="1"/>
</dbReference>
<evidence type="ECO:0000313" key="3">
    <source>
        <dbReference type="EMBL" id="ELK26648.1"/>
    </source>
</evidence>
<dbReference type="Proteomes" id="UP000010556">
    <property type="component" value="Unassembled WGS sequence"/>
</dbReference>
<protein>
    <submittedName>
        <fullName evidence="3">Ezrin</fullName>
    </submittedName>
</protein>
<feature type="region of interest" description="Disordered" evidence="1">
    <location>
        <begin position="40"/>
        <end position="101"/>
    </location>
</feature>
<dbReference type="Gene3D" id="6.10.360.10">
    <property type="match status" value="1"/>
</dbReference>
<dbReference type="InterPro" id="IPR008954">
    <property type="entry name" value="Moesin_tail_sf"/>
</dbReference>